<keyword evidence="2" id="KW-1185">Reference proteome</keyword>
<reference evidence="2" key="2">
    <citation type="submission" date="2017-12" db="EMBL/GenBank/DDBJ databases">
        <title>Genome sequence of the Bar-tailed Godwit (Limosa lapponica baueri).</title>
        <authorList>
            <person name="Lima N.C.B."/>
            <person name="Parody-Merino A.M."/>
            <person name="Battley P.F."/>
            <person name="Fidler A.E."/>
            <person name="Prosdocimi F."/>
        </authorList>
    </citation>
    <scope>NUCLEOTIDE SEQUENCE [LARGE SCALE GENOMIC DNA]</scope>
</reference>
<dbReference type="GO" id="GO:0003964">
    <property type="term" value="F:RNA-directed DNA polymerase activity"/>
    <property type="evidence" value="ECO:0007669"/>
    <property type="project" value="UniProtKB-KW"/>
</dbReference>
<accession>A0A2I0UBY1</accession>
<gene>
    <name evidence="1" type="ORF">llap_6138</name>
</gene>
<dbReference type="AlphaFoldDB" id="A0A2I0UBY1"/>
<sequence>MTNWLDGHIQRVEVNGSMSRWTLVTSGVTQVSILGPVLFDIFIGDIDSGIKSTLKFVDNTKLSGVMDMPEAQEAIQRDLDKLEKWAHVNLMRPNKAKCRVLHLGQGNPWYQYRLGDEGIKSSPGKTWAYWLMKS</sequence>
<proteinExistence type="predicted"/>
<dbReference type="EMBL" id="KZ505890">
    <property type="protein sequence ID" value="PKU43562.1"/>
    <property type="molecule type" value="Genomic_DNA"/>
</dbReference>
<keyword evidence="1" id="KW-0548">Nucleotidyltransferase</keyword>
<reference evidence="2" key="1">
    <citation type="submission" date="2017-11" db="EMBL/GenBank/DDBJ databases">
        <authorList>
            <person name="Lima N.C."/>
            <person name="Parody-Merino A.M."/>
            <person name="Battley P.F."/>
            <person name="Fidler A.E."/>
            <person name="Prosdocimi F."/>
        </authorList>
    </citation>
    <scope>NUCLEOTIDE SEQUENCE [LARGE SCALE GENOMIC DNA]</scope>
</reference>
<protein>
    <submittedName>
        <fullName evidence="1">Rna-directed dna polymerase from mobile element jockey-like</fullName>
    </submittedName>
</protein>
<evidence type="ECO:0000313" key="2">
    <source>
        <dbReference type="Proteomes" id="UP000233556"/>
    </source>
</evidence>
<organism evidence="1 2">
    <name type="scientific">Limosa lapponica baueri</name>
    <dbReference type="NCBI Taxonomy" id="1758121"/>
    <lineage>
        <taxon>Eukaryota</taxon>
        <taxon>Metazoa</taxon>
        <taxon>Chordata</taxon>
        <taxon>Craniata</taxon>
        <taxon>Vertebrata</taxon>
        <taxon>Euteleostomi</taxon>
        <taxon>Archelosauria</taxon>
        <taxon>Archosauria</taxon>
        <taxon>Dinosauria</taxon>
        <taxon>Saurischia</taxon>
        <taxon>Theropoda</taxon>
        <taxon>Coelurosauria</taxon>
        <taxon>Aves</taxon>
        <taxon>Neognathae</taxon>
        <taxon>Neoaves</taxon>
        <taxon>Charadriiformes</taxon>
        <taxon>Scolopacidae</taxon>
        <taxon>Limosa</taxon>
    </lineage>
</organism>
<evidence type="ECO:0000313" key="1">
    <source>
        <dbReference type="EMBL" id="PKU43562.1"/>
    </source>
</evidence>
<dbReference type="Proteomes" id="UP000233556">
    <property type="component" value="Unassembled WGS sequence"/>
</dbReference>
<name>A0A2I0UBY1_LIMLA</name>
<dbReference type="OrthoDB" id="416454at2759"/>
<dbReference type="PANTHER" id="PTHR33332">
    <property type="entry name" value="REVERSE TRANSCRIPTASE DOMAIN-CONTAINING PROTEIN"/>
    <property type="match status" value="1"/>
</dbReference>
<keyword evidence="1" id="KW-0695">RNA-directed DNA polymerase</keyword>
<keyword evidence="1" id="KW-0808">Transferase</keyword>